<protein>
    <submittedName>
        <fullName evidence="1">Uncharacterized protein</fullName>
    </submittedName>
</protein>
<dbReference type="Proteomes" id="UP000494160">
    <property type="component" value="Unassembled WGS sequence"/>
</dbReference>
<name>A0A6F9Y4B6_9LACO</name>
<dbReference type="AlphaFoldDB" id="A0A6F9Y4B6"/>
<dbReference type="RefSeq" id="WP_172577177.1">
    <property type="nucleotide sequence ID" value="NZ_BLAP01000030.1"/>
</dbReference>
<dbReference type="EMBL" id="BLAP01000030">
    <property type="protein sequence ID" value="GET12346.1"/>
    <property type="molecule type" value="Genomic_DNA"/>
</dbReference>
<comment type="caution">
    <text evidence="1">The sequence shown here is derived from an EMBL/GenBank/DDBJ whole genome shotgun (WGS) entry which is preliminary data.</text>
</comment>
<proteinExistence type="predicted"/>
<accession>A0A6F9Y4B6</accession>
<sequence>MSRRKQCYIAYNQADEFLALGTVDEVASALGVTVNAVKSKMSHWKRGDIKNPRIKIYKVEEDESC</sequence>
<gene>
    <name evidence="1" type="ORF">SN811_08460</name>
</gene>
<reference evidence="1" key="1">
    <citation type="submission" date="2019-10" db="EMBL/GenBank/DDBJ databases">
        <title>Lactobacillus agilis SN811 Whole Genome Sequencing Project.</title>
        <authorList>
            <person name="Suzuki S."/>
            <person name="Endo A."/>
            <person name="Maeno S."/>
            <person name="Shiwa Y."/>
            <person name="Matsutani M."/>
            <person name="Kajikawa A."/>
        </authorList>
    </citation>
    <scope>NUCLEOTIDE SEQUENCE</scope>
    <source>
        <strain evidence="1">SN811</strain>
    </source>
</reference>
<evidence type="ECO:0000313" key="1">
    <source>
        <dbReference type="EMBL" id="GET12346.1"/>
    </source>
</evidence>
<organism evidence="1">
    <name type="scientific">Ligilactobacillus agilis</name>
    <dbReference type="NCBI Taxonomy" id="1601"/>
    <lineage>
        <taxon>Bacteria</taxon>
        <taxon>Bacillati</taxon>
        <taxon>Bacillota</taxon>
        <taxon>Bacilli</taxon>
        <taxon>Lactobacillales</taxon>
        <taxon>Lactobacillaceae</taxon>
        <taxon>Ligilactobacillus</taxon>
    </lineage>
</organism>